<gene>
    <name evidence="1" type="ORF">EYR15_10545</name>
</gene>
<reference evidence="1 2" key="1">
    <citation type="submission" date="2019-02" db="EMBL/GenBank/DDBJ databases">
        <title>Hansschlegelia quercus sp. nov., a novel methylotrophic bacterium from buds of oak (Quercus robur L.).</title>
        <authorList>
            <person name="Agafonova N.V."/>
            <person name="Kaparullina E.N."/>
            <person name="Grouzdev D.S."/>
            <person name="Doronina N.V."/>
        </authorList>
    </citation>
    <scope>NUCLEOTIDE SEQUENCE [LARGE SCALE GENOMIC DNA]</scope>
    <source>
        <strain evidence="1 2">Dub</strain>
    </source>
</reference>
<keyword evidence="2" id="KW-1185">Reference proteome</keyword>
<organism evidence="1 2">
    <name type="scientific">Hansschlegelia quercus</name>
    <dbReference type="NCBI Taxonomy" id="2528245"/>
    <lineage>
        <taxon>Bacteria</taxon>
        <taxon>Pseudomonadati</taxon>
        <taxon>Pseudomonadota</taxon>
        <taxon>Alphaproteobacteria</taxon>
        <taxon>Hyphomicrobiales</taxon>
        <taxon>Methylopilaceae</taxon>
        <taxon>Hansschlegelia</taxon>
    </lineage>
</organism>
<name>A0A4Q9GHC6_9HYPH</name>
<accession>A0A4Q9GHC6</accession>
<evidence type="ECO:0008006" key="3">
    <source>
        <dbReference type="Google" id="ProtNLM"/>
    </source>
</evidence>
<evidence type="ECO:0000313" key="1">
    <source>
        <dbReference type="EMBL" id="TBN53442.1"/>
    </source>
</evidence>
<dbReference type="EMBL" id="SIUB01000004">
    <property type="protein sequence ID" value="TBN53442.1"/>
    <property type="molecule type" value="Genomic_DNA"/>
</dbReference>
<dbReference type="OrthoDB" id="3176965at2"/>
<proteinExistence type="predicted"/>
<dbReference type="AlphaFoldDB" id="A0A4Q9GHC6"/>
<evidence type="ECO:0000313" key="2">
    <source>
        <dbReference type="Proteomes" id="UP000291613"/>
    </source>
</evidence>
<comment type="caution">
    <text evidence="1">The sequence shown here is derived from an EMBL/GenBank/DDBJ whole genome shotgun (WGS) entry which is preliminary data.</text>
</comment>
<dbReference type="Proteomes" id="UP000291613">
    <property type="component" value="Unassembled WGS sequence"/>
</dbReference>
<dbReference type="RefSeq" id="WP_131003498.1">
    <property type="nucleotide sequence ID" value="NZ_JBHSZR010000007.1"/>
</dbReference>
<protein>
    <recommendedName>
        <fullName evidence="3">ParB/Sulfiredoxin domain-containing protein</fullName>
    </recommendedName>
</protein>
<sequence length="394" mass="43486">MISVPHGVLVYRAENGRIVAELEAHARRAGTSVARLADAEDDREVQALLHRLLIVKASDAEGPVFQELQRHAKQTEPLLISSDGVVVNGNRRLSAMRELLAHDPVRYADFALVAAAVLPAEAEEADYDFIEAALQMAPDVKLAYGWVNRRMKLRRQTEELKLPLAEIIDAYRFESADQIKAEIEELSLAQSYLAYRGAPGAYEEVTQLEDLFVGLGAQLSRTPPRLRACWRAAGFAMIDGRSAIKGPMDRYFPFADPVPAALPEEALRRFSAESELSTTTDAEGPLSAAKLAEIEVLILRNSGRSAEFAAMLFDISEMIRAEHRDRRAPNAALKQMSRAKSALSELDIGCMSPKQLRRLQSELAAIQAQVDILLGEPKPTSARARAGFLSRLFQ</sequence>